<dbReference type="AlphaFoldDB" id="A0A238Z7E0"/>
<evidence type="ECO:0000256" key="7">
    <source>
        <dbReference type="SAM" id="Phobius"/>
    </source>
</evidence>
<organism evidence="8 9">
    <name type="scientific">Actinoplanes regularis</name>
    <dbReference type="NCBI Taxonomy" id="52697"/>
    <lineage>
        <taxon>Bacteria</taxon>
        <taxon>Bacillati</taxon>
        <taxon>Actinomycetota</taxon>
        <taxon>Actinomycetes</taxon>
        <taxon>Micromonosporales</taxon>
        <taxon>Micromonosporaceae</taxon>
        <taxon>Actinoplanes</taxon>
    </lineage>
</organism>
<dbReference type="OrthoDB" id="8274074at2"/>
<dbReference type="Gene3D" id="1.20.1740.10">
    <property type="entry name" value="Amino acid/polyamine transporter I"/>
    <property type="match status" value="1"/>
</dbReference>
<feature type="transmembrane region" description="Helical" evidence="7">
    <location>
        <begin position="373"/>
        <end position="391"/>
    </location>
</feature>
<dbReference type="RefSeq" id="WP_089294135.1">
    <property type="nucleotide sequence ID" value="NZ_BOMU01000035.1"/>
</dbReference>
<dbReference type="Pfam" id="PF13520">
    <property type="entry name" value="AA_permease_2"/>
    <property type="match status" value="1"/>
</dbReference>
<evidence type="ECO:0000313" key="9">
    <source>
        <dbReference type="Proteomes" id="UP000198415"/>
    </source>
</evidence>
<name>A0A238Z7E0_9ACTN</name>
<feature type="transmembrane region" description="Helical" evidence="7">
    <location>
        <begin position="273"/>
        <end position="295"/>
    </location>
</feature>
<keyword evidence="9" id="KW-1185">Reference proteome</keyword>
<feature type="transmembrane region" description="Helical" evidence="7">
    <location>
        <begin position="482"/>
        <end position="504"/>
    </location>
</feature>
<keyword evidence="2" id="KW-0813">Transport</keyword>
<evidence type="ECO:0000256" key="1">
    <source>
        <dbReference type="ARBA" id="ARBA00004141"/>
    </source>
</evidence>
<proteinExistence type="predicted"/>
<feature type="transmembrane region" description="Helical" evidence="7">
    <location>
        <begin position="191"/>
        <end position="213"/>
    </location>
</feature>
<feature type="transmembrane region" description="Helical" evidence="7">
    <location>
        <begin position="162"/>
        <end position="184"/>
    </location>
</feature>
<keyword evidence="3 7" id="KW-0812">Transmembrane</keyword>
<keyword evidence="5 7" id="KW-0472">Membrane</keyword>
<dbReference type="PANTHER" id="PTHR45649:SF26">
    <property type="entry name" value="OS04G0435100 PROTEIN"/>
    <property type="match status" value="1"/>
</dbReference>
<dbReference type="PIRSF" id="PIRSF006060">
    <property type="entry name" value="AA_transporter"/>
    <property type="match status" value="1"/>
</dbReference>
<keyword evidence="4 7" id="KW-1133">Transmembrane helix</keyword>
<evidence type="ECO:0000256" key="2">
    <source>
        <dbReference type="ARBA" id="ARBA00022448"/>
    </source>
</evidence>
<reference evidence="8 9" key="1">
    <citation type="submission" date="2017-06" db="EMBL/GenBank/DDBJ databases">
        <authorList>
            <person name="Kim H.J."/>
            <person name="Triplett B.A."/>
        </authorList>
    </citation>
    <scope>NUCLEOTIDE SEQUENCE [LARGE SCALE GENOMIC DNA]</scope>
    <source>
        <strain evidence="8 9">DSM 43151</strain>
    </source>
</reference>
<gene>
    <name evidence="8" type="ORF">SAMN06264365_105491</name>
</gene>
<dbReference type="InterPro" id="IPR002293">
    <property type="entry name" value="AA/rel_permease1"/>
</dbReference>
<protein>
    <submittedName>
        <fullName evidence="8">Amino acid/polyamine/organocation transporter, APC superfamily</fullName>
    </submittedName>
</protein>
<dbReference type="GO" id="GO:0016020">
    <property type="term" value="C:membrane"/>
    <property type="evidence" value="ECO:0007669"/>
    <property type="project" value="UniProtKB-SubCell"/>
</dbReference>
<accession>A0A238Z7E0</accession>
<evidence type="ECO:0000256" key="4">
    <source>
        <dbReference type="ARBA" id="ARBA00022989"/>
    </source>
</evidence>
<feature type="transmembrane region" description="Helical" evidence="7">
    <location>
        <begin position="397"/>
        <end position="421"/>
    </location>
</feature>
<feature type="transmembrane region" description="Helical" evidence="7">
    <location>
        <begin position="115"/>
        <end position="142"/>
    </location>
</feature>
<evidence type="ECO:0000256" key="6">
    <source>
        <dbReference type="SAM" id="MobiDB-lite"/>
    </source>
</evidence>
<sequence length="530" mass="55328">MSTTPALSAPPPGGAVDPSTDATDLRGFGYEPELRRGIGSYASFAAGFSFVSILTTVFQLFAFGFSFGGPAFFWTWPLVFAGQFMVALNFAELAARYPLSGCIYQWSRRLSNATVGWFAGWVMIIAQIATVAAAAIALQVVLPSIWSGFQLVGDDPALTSSSGATNAVILGSILIAVTTVVNVIGVRLMAIVNSTGVTLEIIGVLAVVVLLLFNTERGPGVVFDTGGTGSGLGYVGPFLVSALMAAYVVVGFDSAGELSEETRDPRHIAPRTILRALAASGIGGGLMLLAALMAAPSLTDGRLATEGLPYVLTSRLGETGGKILLIDVAIAIAVCTLAIQTAGSRMVFSMARDGVLPFSAALRKVSPRTGTPALPAIVVGAGAAGLLLVNIGQAALFTAITSVCIVMLYIAYALVTVPLLVRRSKGWPHEEGIARTERGGRLFALGRFGIVVNVLAVLYGIGMILNLGWPRPEVYDPAGGHWYLHYFSLLFVGGALLAGGLAYLRYRTRSPHSWRPLTTVVPAGAEGETA</sequence>
<feature type="transmembrane region" description="Helical" evidence="7">
    <location>
        <begin position="233"/>
        <end position="252"/>
    </location>
</feature>
<evidence type="ECO:0000256" key="3">
    <source>
        <dbReference type="ARBA" id="ARBA00022692"/>
    </source>
</evidence>
<evidence type="ECO:0000256" key="5">
    <source>
        <dbReference type="ARBA" id="ARBA00023136"/>
    </source>
</evidence>
<feature type="transmembrane region" description="Helical" evidence="7">
    <location>
        <begin position="442"/>
        <end position="462"/>
    </location>
</feature>
<dbReference type="InterPro" id="IPR017794">
    <property type="entry name" value="Urea_CO2ase-assoc_permease"/>
</dbReference>
<dbReference type="Proteomes" id="UP000198415">
    <property type="component" value="Unassembled WGS sequence"/>
</dbReference>
<dbReference type="EMBL" id="FZNR01000005">
    <property type="protein sequence ID" value="SNR79150.1"/>
    <property type="molecule type" value="Genomic_DNA"/>
</dbReference>
<feature type="transmembrane region" description="Helical" evidence="7">
    <location>
        <begin position="44"/>
        <end position="67"/>
    </location>
</feature>
<feature type="transmembrane region" description="Helical" evidence="7">
    <location>
        <begin position="73"/>
        <end position="94"/>
    </location>
</feature>
<feature type="region of interest" description="Disordered" evidence="6">
    <location>
        <begin position="1"/>
        <end position="22"/>
    </location>
</feature>
<comment type="subcellular location">
    <subcellularLocation>
        <location evidence="1">Membrane</location>
        <topology evidence="1">Multi-pass membrane protein</topology>
    </subcellularLocation>
</comment>
<evidence type="ECO:0000313" key="8">
    <source>
        <dbReference type="EMBL" id="SNR79150.1"/>
    </source>
</evidence>
<dbReference type="NCBIfam" id="TIGR03428">
    <property type="entry name" value="ureacarb_perm"/>
    <property type="match status" value="1"/>
</dbReference>
<dbReference type="GO" id="GO:0022857">
    <property type="term" value="F:transmembrane transporter activity"/>
    <property type="evidence" value="ECO:0007669"/>
    <property type="project" value="InterPro"/>
</dbReference>
<dbReference type="PANTHER" id="PTHR45649">
    <property type="entry name" value="AMINO-ACID PERMEASE BAT1"/>
    <property type="match status" value="1"/>
</dbReference>
<feature type="transmembrane region" description="Helical" evidence="7">
    <location>
        <begin position="323"/>
        <end position="342"/>
    </location>
</feature>